<evidence type="ECO:0000256" key="1">
    <source>
        <dbReference type="SAM" id="MobiDB-lite"/>
    </source>
</evidence>
<keyword evidence="4" id="KW-1185">Reference proteome</keyword>
<evidence type="ECO:0000313" key="4">
    <source>
        <dbReference type="Proteomes" id="UP000598217"/>
    </source>
</evidence>
<accession>A0ABR9HHJ3</accession>
<dbReference type="EMBL" id="JADBDY010000001">
    <property type="protein sequence ID" value="MBE1458447.1"/>
    <property type="molecule type" value="Genomic_DNA"/>
</dbReference>
<proteinExistence type="predicted"/>
<feature type="region of interest" description="Disordered" evidence="1">
    <location>
        <begin position="31"/>
        <end position="101"/>
    </location>
</feature>
<evidence type="ECO:0000313" key="3">
    <source>
        <dbReference type="EMBL" id="MBE1458447.1"/>
    </source>
</evidence>
<dbReference type="InterPro" id="IPR000551">
    <property type="entry name" value="MerR-type_HTH_dom"/>
</dbReference>
<dbReference type="Proteomes" id="UP000598217">
    <property type="component" value="Unassembled WGS sequence"/>
</dbReference>
<dbReference type="Pfam" id="PF10898">
    <property type="entry name" value="DUF2716"/>
    <property type="match status" value="1"/>
</dbReference>
<evidence type="ECO:0000259" key="2">
    <source>
        <dbReference type="PROSITE" id="PS50937"/>
    </source>
</evidence>
<sequence length="548" mass="60655">MRVLHHYDWIGLLVPAERTLAGYRLHFDGDTRTEEDRQSWGDPPTERSPGPGARLRTGQDNRTPPPRLPAQRPATGTGVRTPALAEWAPPPPLRPSPSSLRPGPTLSLAATMHDLRHAYDTHLRGHLPTPPRAGAVHLPDPHLTGARLVRSHYGTHGSVDHGPLPPDTDLPALVARQRDRFEARTEPAHWPVHAHDPPALEDALHAAGFTPGPERSVLVAELSALPSVPPAQDEQLRENDRMSAQAVRELAATSGPHRRPLAEHEADGISFEHRTLALVRRTRVRAASWAALRKETPFLVLEGMTAPRPEFLGEWARNAGPGRGLWWGWGQAQARLMTAEVEPAAQPELYGMLLDSGFHEITTVRTHTWQPLGIPAVARPVTELFDDREHDDLWDRFTERFFFTPSTTVFPGIVDPTPSVTWPLHETDERPEHVAELDRAVRRGLAAAIPAGESLYSLDWQHIGRRYDPRRVGGPGQPPHPAFVFPDGDYYINLTGDLRLGTFGHPWESGPHGRGTLCVFGAELLAEVEKDLHRLLGAPIRRDGRATG</sequence>
<dbReference type="PROSITE" id="PS50937">
    <property type="entry name" value="HTH_MERR_2"/>
    <property type="match status" value="1"/>
</dbReference>
<gene>
    <name evidence="3" type="ORF">H4W79_002661</name>
</gene>
<dbReference type="InterPro" id="IPR020323">
    <property type="entry name" value="DUF2716"/>
</dbReference>
<name>A0ABR9HHJ3_9ACTN</name>
<comment type="caution">
    <text evidence="3">The sequence shown here is derived from an EMBL/GenBank/DDBJ whole genome shotgun (WGS) entry which is preliminary data.</text>
</comment>
<dbReference type="Gene3D" id="3.40.630.30">
    <property type="match status" value="1"/>
</dbReference>
<protein>
    <recommendedName>
        <fullName evidence="2">HTH merR-type domain-containing protein</fullName>
    </recommendedName>
</protein>
<reference evidence="3 4" key="1">
    <citation type="submission" date="2020-10" db="EMBL/GenBank/DDBJ databases">
        <title>Sequencing the genomes of 1000 actinobacteria strains.</title>
        <authorList>
            <person name="Klenk H.-P."/>
        </authorList>
    </citation>
    <scope>NUCLEOTIDE SEQUENCE [LARGE SCALE GENOMIC DNA]</scope>
    <source>
        <strain evidence="3 4">DSM 45157</strain>
    </source>
</reference>
<feature type="domain" description="HTH merR-type" evidence="2">
    <location>
        <begin position="1"/>
        <end position="25"/>
    </location>
</feature>
<organism evidence="3 4">
    <name type="scientific">Nocardiopsis terrae</name>
    <dbReference type="NCBI Taxonomy" id="372655"/>
    <lineage>
        <taxon>Bacteria</taxon>
        <taxon>Bacillati</taxon>
        <taxon>Actinomycetota</taxon>
        <taxon>Actinomycetes</taxon>
        <taxon>Streptosporangiales</taxon>
        <taxon>Nocardiopsidaceae</taxon>
        <taxon>Nocardiopsis</taxon>
    </lineage>
</organism>